<keyword evidence="2" id="KW-1185">Reference proteome</keyword>
<proteinExistence type="predicted"/>
<dbReference type="Proteomes" id="UP001470230">
    <property type="component" value="Unassembled WGS sequence"/>
</dbReference>
<organism evidence="1 2">
    <name type="scientific">Tritrichomonas musculus</name>
    <dbReference type="NCBI Taxonomy" id="1915356"/>
    <lineage>
        <taxon>Eukaryota</taxon>
        <taxon>Metamonada</taxon>
        <taxon>Parabasalia</taxon>
        <taxon>Tritrichomonadida</taxon>
        <taxon>Tritrichomonadidae</taxon>
        <taxon>Tritrichomonas</taxon>
    </lineage>
</organism>
<accession>A0ABR2KQT5</accession>
<evidence type="ECO:0000313" key="2">
    <source>
        <dbReference type="Proteomes" id="UP001470230"/>
    </source>
</evidence>
<reference evidence="1 2" key="1">
    <citation type="submission" date="2024-04" db="EMBL/GenBank/DDBJ databases">
        <title>Tritrichomonas musculus Genome.</title>
        <authorList>
            <person name="Alves-Ferreira E."/>
            <person name="Grigg M."/>
            <person name="Lorenzi H."/>
            <person name="Galac M."/>
        </authorList>
    </citation>
    <scope>NUCLEOTIDE SEQUENCE [LARGE SCALE GENOMIC DNA]</scope>
    <source>
        <strain evidence="1 2">EAF2021</strain>
    </source>
</reference>
<dbReference type="EMBL" id="JAPFFF010000003">
    <property type="protein sequence ID" value="KAK8893193.1"/>
    <property type="molecule type" value="Genomic_DNA"/>
</dbReference>
<name>A0ABR2KQT5_9EUKA</name>
<gene>
    <name evidence="1" type="ORF">M9Y10_021609</name>
</gene>
<evidence type="ECO:0000313" key="1">
    <source>
        <dbReference type="EMBL" id="KAK8893193.1"/>
    </source>
</evidence>
<sequence>MNDKKALYLNQYRSSKQKALMITKENCSLVVFSKQHPILAPIRLKPYSVHDVIRYYIFSKLYGQTFAISSVYPNISGIVMKRLVKNLMHGRKNAPELDSLGIDRDEMQNYITSVIMSLKQD</sequence>
<protein>
    <submittedName>
        <fullName evidence="1">Uncharacterized protein</fullName>
    </submittedName>
</protein>
<comment type="caution">
    <text evidence="1">The sequence shown here is derived from an EMBL/GenBank/DDBJ whole genome shotgun (WGS) entry which is preliminary data.</text>
</comment>